<gene>
    <name evidence="6" type="ORF">LTSEURB_5491</name>
</gene>
<feature type="non-terminal residue" evidence="6">
    <location>
        <position position="1"/>
    </location>
</feature>
<dbReference type="Proteomes" id="UP000004776">
    <property type="component" value="Unassembled WGS sequence"/>
</dbReference>
<dbReference type="EMBL" id="AFCW01002034">
    <property type="protein sequence ID" value="EHC98519.1"/>
    <property type="molecule type" value="Genomic_DNA"/>
</dbReference>
<organism evidence="6 7">
    <name type="scientific">Salmonella enterica subsp. enterica serovar Urbana str. R8-2977</name>
    <dbReference type="NCBI Taxonomy" id="913084"/>
    <lineage>
        <taxon>Bacteria</taxon>
        <taxon>Pseudomonadati</taxon>
        <taxon>Pseudomonadota</taxon>
        <taxon>Gammaproteobacteria</taxon>
        <taxon>Enterobacterales</taxon>
        <taxon>Enterobacteriaceae</taxon>
        <taxon>Salmonella</taxon>
    </lineage>
</organism>
<evidence type="ECO:0000313" key="7">
    <source>
        <dbReference type="Proteomes" id="UP000004776"/>
    </source>
</evidence>
<evidence type="ECO:0000256" key="2">
    <source>
        <dbReference type="ARBA" id="ARBA00023015"/>
    </source>
</evidence>
<evidence type="ECO:0000256" key="4">
    <source>
        <dbReference type="ARBA" id="ARBA00023163"/>
    </source>
</evidence>
<evidence type="ECO:0000259" key="5">
    <source>
        <dbReference type="Pfam" id="PF13377"/>
    </source>
</evidence>
<comment type="caution">
    <text evidence="6">The sequence shown here is derived from an EMBL/GenBank/DDBJ whole genome shotgun (WGS) entry which is preliminary data.</text>
</comment>
<dbReference type="Gene3D" id="3.40.50.2300">
    <property type="match status" value="1"/>
</dbReference>
<evidence type="ECO:0000313" key="6">
    <source>
        <dbReference type="EMBL" id="EHC98519.1"/>
    </source>
</evidence>
<dbReference type="SUPFAM" id="SSF53822">
    <property type="entry name" value="Periplasmic binding protein-like I"/>
    <property type="match status" value="1"/>
</dbReference>
<reference evidence="6 7" key="1">
    <citation type="journal article" date="2011" name="BMC Genomics">
        <title>Genome sequencing reveals diversification of virulence factor content and possible host adaptation in distinct subpopulations of Salmonella enterica.</title>
        <authorList>
            <person name="den Bakker H.C."/>
            <person name="Moreno Switt A.I."/>
            <person name="Govoni G."/>
            <person name="Cummings C.A."/>
            <person name="Ranieri M.L."/>
            <person name="Degoricija L."/>
            <person name="Hoelzer K."/>
            <person name="Rodriguez-Rivera L.D."/>
            <person name="Brown S."/>
            <person name="Bolchacova E."/>
            <person name="Furtado M.R."/>
            <person name="Wiedmann M."/>
        </authorList>
    </citation>
    <scope>NUCLEOTIDE SEQUENCE [LARGE SCALE GENOMIC DNA]</scope>
    <source>
        <strain evidence="6 7">R8-2977</strain>
    </source>
</reference>
<dbReference type="AlphaFoldDB" id="G5S2G2"/>
<sequence>VARESLPPLTAVNMHLDEVARQAITLLFDLLAGKKVSHSDGIMPELVVRASTCR</sequence>
<dbReference type="Pfam" id="PF13377">
    <property type="entry name" value="Peripla_BP_3"/>
    <property type="match status" value="1"/>
</dbReference>
<name>G5S2G2_SALET</name>
<dbReference type="GO" id="GO:0003677">
    <property type="term" value="F:DNA binding"/>
    <property type="evidence" value="ECO:0007669"/>
    <property type="project" value="UniProtKB-KW"/>
</dbReference>
<feature type="domain" description="Transcriptional regulator LacI/GalR-like sensor" evidence="5">
    <location>
        <begin position="3"/>
        <end position="52"/>
    </location>
</feature>
<dbReference type="InterPro" id="IPR046335">
    <property type="entry name" value="LacI/GalR-like_sensor"/>
</dbReference>
<keyword evidence="3" id="KW-0238">DNA-binding</keyword>
<evidence type="ECO:0000256" key="3">
    <source>
        <dbReference type="ARBA" id="ARBA00023125"/>
    </source>
</evidence>
<dbReference type="InterPro" id="IPR028082">
    <property type="entry name" value="Peripla_BP_I"/>
</dbReference>
<evidence type="ECO:0000256" key="1">
    <source>
        <dbReference type="ARBA" id="ARBA00022491"/>
    </source>
</evidence>
<protein>
    <submittedName>
        <fullName evidence="6">Putative lacI-family transcriptional regulator</fullName>
    </submittedName>
</protein>
<proteinExistence type="predicted"/>
<accession>G5S2G2</accession>
<keyword evidence="1" id="KW-0678">Repressor</keyword>
<dbReference type="PATRIC" id="fig|913084.3.peg.4059"/>
<keyword evidence="4" id="KW-0804">Transcription</keyword>
<keyword evidence="2" id="KW-0805">Transcription regulation</keyword>